<dbReference type="Proteomes" id="UP001500879">
    <property type="component" value="Unassembled WGS sequence"/>
</dbReference>
<evidence type="ECO:0000313" key="4">
    <source>
        <dbReference type="Proteomes" id="UP001500879"/>
    </source>
</evidence>
<evidence type="ECO:0000256" key="2">
    <source>
        <dbReference type="SAM" id="Phobius"/>
    </source>
</evidence>
<dbReference type="Pfam" id="PF20088">
    <property type="entry name" value="DUF6480"/>
    <property type="match status" value="1"/>
</dbReference>
<accession>A0ABP3IQQ5</accession>
<keyword evidence="2" id="KW-1133">Transmembrane helix</keyword>
<keyword evidence="4" id="KW-1185">Reference proteome</keyword>
<name>A0ABP3IQQ5_9ACTN</name>
<protein>
    <submittedName>
        <fullName evidence="3">DUF6480 family protein</fullName>
    </submittedName>
</protein>
<evidence type="ECO:0000313" key="3">
    <source>
        <dbReference type="EMBL" id="GAA0416237.1"/>
    </source>
</evidence>
<evidence type="ECO:0000256" key="1">
    <source>
        <dbReference type="SAM" id="MobiDB-lite"/>
    </source>
</evidence>
<keyword evidence="2" id="KW-0812">Transmembrane</keyword>
<keyword evidence="2" id="KW-0472">Membrane</keyword>
<reference evidence="4" key="1">
    <citation type="journal article" date="2019" name="Int. J. Syst. Evol. Microbiol.">
        <title>The Global Catalogue of Microorganisms (GCM) 10K type strain sequencing project: providing services to taxonomists for standard genome sequencing and annotation.</title>
        <authorList>
            <consortium name="The Broad Institute Genomics Platform"/>
            <consortium name="The Broad Institute Genome Sequencing Center for Infectious Disease"/>
            <person name="Wu L."/>
            <person name="Ma J."/>
        </authorList>
    </citation>
    <scope>NUCLEOTIDE SEQUENCE [LARGE SCALE GENOMIC DNA]</scope>
    <source>
        <strain evidence="4">JCM 4788</strain>
    </source>
</reference>
<organism evidence="3 4">
    <name type="scientific">Streptomyces luteireticuli</name>
    <dbReference type="NCBI Taxonomy" id="173858"/>
    <lineage>
        <taxon>Bacteria</taxon>
        <taxon>Bacillati</taxon>
        <taxon>Actinomycetota</taxon>
        <taxon>Actinomycetes</taxon>
        <taxon>Kitasatosporales</taxon>
        <taxon>Streptomycetaceae</taxon>
        <taxon>Streptomyces</taxon>
    </lineage>
</organism>
<feature type="region of interest" description="Disordered" evidence="1">
    <location>
        <begin position="1"/>
        <end position="50"/>
    </location>
</feature>
<feature type="transmembrane region" description="Helical" evidence="2">
    <location>
        <begin position="57"/>
        <end position="82"/>
    </location>
</feature>
<proteinExistence type="predicted"/>
<gene>
    <name evidence="3" type="ORF">GCM10010357_42040</name>
</gene>
<sequence length="83" mass="8248">MKGATMSSISPISPDPDPDRPPGSVTGGGVPPGETPPGEDSTAGAGPLETYNPTRGWAAAPIIIIGALVVIFAVTVIIWAAIV</sequence>
<comment type="caution">
    <text evidence="3">The sequence shown here is derived from an EMBL/GenBank/DDBJ whole genome shotgun (WGS) entry which is preliminary data.</text>
</comment>
<dbReference type="EMBL" id="BAAABX010000048">
    <property type="protein sequence ID" value="GAA0416237.1"/>
    <property type="molecule type" value="Genomic_DNA"/>
</dbReference>
<dbReference type="InterPro" id="IPR045512">
    <property type="entry name" value="DUF6480"/>
</dbReference>